<feature type="domain" description="Aconitase A/isopropylmalate dehydratase small subunit swivel" evidence="8">
    <location>
        <begin position="198"/>
        <end position="262"/>
    </location>
</feature>
<dbReference type="InterPro" id="IPR001030">
    <property type="entry name" value="Acoase/IPM_deHydtase_lsu_aba"/>
</dbReference>
<keyword evidence="5" id="KW-0408">Iron</keyword>
<sequence length="330" mass="35795">MHPNVSLVIAAGSRQIFSMALRDGIISTLVDAGARILECGCGPCVGIGQAPRTHGVSFRTSNRNFKGRSGTLDASVYLGSPEAAAITAIKGYITDPIAEGVTDVLLTVEEPKTFIIDDNMIIPPTEGDTSDVEIIRGPNIQPMPINEPLPDTIQAHVSAYRPDNITTDDIIPANAQFSALRSNIPAISQITFSRIDPDFVKRAEGYGKSFIVGGENYGQGSSREHAAIAPMYLGVKAVITKSLARIHKNNLINHGVIPLNFVDLADYDKINQDDELKITNFPEQLKSRNIIVENLTKGFSFETKTELTEREVNILIDGGQLRQVQAKNNA</sequence>
<comment type="caution">
    <text evidence="9">The sequence shown here is derived from an EMBL/GenBank/DDBJ whole genome shotgun (WGS) entry which is preliminary data.</text>
</comment>
<dbReference type="Proteomes" id="UP001272515">
    <property type="component" value="Unassembled WGS sequence"/>
</dbReference>
<accession>A0ABU3Z724</accession>
<dbReference type="Pfam" id="PF00330">
    <property type="entry name" value="Aconitase"/>
    <property type="match status" value="1"/>
</dbReference>
<comment type="similarity">
    <text evidence="2">Belongs to the aconitase/IPM isomerase family.</text>
</comment>
<evidence type="ECO:0000256" key="6">
    <source>
        <dbReference type="ARBA" id="ARBA00023014"/>
    </source>
</evidence>
<evidence type="ECO:0000256" key="1">
    <source>
        <dbReference type="ARBA" id="ARBA00001966"/>
    </source>
</evidence>
<evidence type="ECO:0000256" key="4">
    <source>
        <dbReference type="ARBA" id="ARBA00022723"/>
    </source>
</evidence>
<dbReference type="InterPro" id="IPR000573">
    <property type="entry name" value="AconitaseA/IPMdHydase_ssu_swvl"/>
</dbReference>
<dbReference type="RefSeq" id="WP_317329352.1">
    <property type="nucleotide sequence ID" value="NZ_JAWJZA010000017.1"/>
</dbReference>
<dbReference type="InterPro" id="IPR050926">
    <property type="entry name" value="Aconitase/IPM_isomerase"/>
</dbReference>
<dbReference type="PROSITE" id="PS01244">
    <property type="entry name" value="ACONITASE_2"/>
    <property type="match status" value="1"/>
</dbReference>
<evidence type="ECO:0000256" key="2">
    <source>
        <dbReference type="ARBA" id="ARBA00007185"/>
    </source>
</evidence>
<dbReference type="PANTHER" id="PTHR43160">
    <property type="entry name" value="ACONITATE HYDRATASE B"/>
    <property type="match status" value="1"/>
</dbReference>
<dbReference type="Gene3D" id="3.30.499.10">
    <property type="entry name" value="Aconitase, domain 3"/>
    <property type="match status" value="1"/>
</dbReference>
<keyword evidence="10" id="KW-1185">Reference proteome</keyword>
<organism evidence="9 10">
    <name type="scientific">Veillonella absiana</name>
    <dbReference type="NCBI Taxonomy" id="3079305"/>
    <lineage>
        <taxon>Bacteria</taxon>
        <taxon>Bacillati</taxon>
        <taxon>Bacillota</taxon>
        <taxon>Negativicutes</taxon>
        <taxon>Veillonellales</taxon>
        <taxon>Veillonellaceae</taxon>
        <taxon>Veillonella</taxon>
    </lineage>
</organism>
<comment type="subunit">
    <text evidence="3">Monomer.</text>
</comment>
<comment type="cofactor">
    <cofactor evidence="1">
        <name>[4Fe-4S] cluster</name>
        <dbReference type="ChEBI" id="CHEBI:49883"/>
    </cofactor>
</comment>
<evidence type="ECO:0000259" key="7">
    <source>
        <dbReference type="Pfam" id="PF00330"/>
    </source>
</evidence>
<dbReference type="Gene3D" id="3.20.19.10">
    <property type="entry name" value="Aconitase, domain 4"/>
    <property type="match status" value="1"/>
</dbReference>
<evidence type="ECO:0000256" key="5">
    <source>
        <dbReference type="ARBA" id="ARBA00023004"/>
    </source>
</evidence>
<proteinExistence type="inferred from homology"/>
<reference evidence="9 10" key="1">
    <citation type="submission" date="2023-10" db="EMBL/GenBank/DDBJ databases">
        <title>Veillonella sp. nov., isolated from a pig farm feces dump.</title>
        <authorList>
            <person name="Chang Y.-H."/>
        </authorList>
    </citation>
    <scope>NUCLEOTIDE SEQUENCE [LARGE SCALE GENOMIC DNA]</scope>
    <source>
        <strain evidence="9 10">YH-vei2233</strain>
    </source>
</reference>
<dbReference type="EMBL" id="JAWJZB010000001">
    <property type="protein sequence ID" value="MDV5087512.1"/>
    <property type="molecule type" value="Genomic_DNA"/>
</dbReference>
<name>A0ABU3Z724_9FIRM</name>
<dbReference type="SUPFAM" id="SSF53732">
    <property type="entry name" value="Aconitase iron-sulfur domain"/>
    <property type="match status" value="1"/>
</dbReference>
<dbReference type="Pfam" id="PF00694">
    <property type="entry name" value="Aconitase_C"/>
    <property type="match status" value="1"/>
</dbReference>
<dbReference type="PANTHER" id="PTHR43160:SF3">
    <property type="entry name" value="ACONITATE HYDRATASE, MITOCHONDRIAL"/>
    <property type="match status" value="1"/>
</dbReference>
<gene>
    <name evidence="9" type="ORF">RVY80_01410</name>
</gene>
<dbReference type="InterPro" id="IPR015928">
    <property type="entry name" value="Aconitase/3IPM_dehydase_swvl"/>
</dbReference>
<evidence type="ECO:0000256" key="3">
    <source>
        <dbReference type="ARBA" id="ARBA00011245"/>
    </source>
</evidence>
<evidence type="ECO:0000313" key="10">
    <source>
        <dbReference type="Proteomes" id="UP001272515"/>
    </source>
</evidence>
<dbReference type="SUPFAM" id="SSF52016">
    <property type="entry name" value="LeuD/IlvD-like"/>
    <property type="match status" value="1"/>
</dbReference>
<protein>
    <submittedName>
        <fullName evidence="9">Aconitase family protein</fullName>
    </submittedName>
</protein>
<dbReference type="InterPro" id="IPR036008">
    <property type="entry name" value="Aconitase_4Fe-4S_dom"/>
</dbReference>
<keyword evidence="4" id="KW-0479">Metal-binding</keyword>
<keyword evidence="6" id="KW-0411">Iron-sulfur</keyword>
<feature type="domain" description="Aconitase/3-isopropylmalate dehydratase large subunit alpha/beta/alpha" evidence="7">
    <location>
        <begin position="2"/>
        <end position="91"/>
    </location>
</feature>
<dbReference type="InterPro" id="IPR015931">
    <property type="entry name" value="Acnase/IPM_dHydase_lsu_aba_1/3"/>
</dbReference>
<evidence type="ECO:0000313" key="9">
    <source>
        <dbReference type="EMBL" id="MDV5087512.1"/>
    </source>
</evidence>
<evidence type="ECO:0000259" key="8">
    <source>
        <dbReference type="Pfam" id="PF00694"/>
    </source>
</evidence>
<dbReference type="InterPro" id="IPR018136">
    <property type="entry name" value="Aconitase_4Fe-4S_BS"/>
</dbReference>